<dbReference type="Gene3D" id="2.60.40.10">
    <property type="entry name" value="Immunoglobulins"/>
    <property type="match status" value="1"/>
</dbReference>
<dbReference type="PATRIC" id="fig|512565.3.peg.3139"/>
<dbReference type="GO" id="GO:0005975">
    <property type="term" value="P:carbohydrate metabolic process"/>
    <property type="evidence" value="ECO:0007669"/>
    <property type="project" value="UniProtKB-ARBA"/>
</dbReference>
<accession>I0H5S6</accession>
<evidence type="ECO:0000313" key="3">
    <source>
        <dbReference type="Proteomes" id="UP000007882"/>
    </source>
</evidence>
<dbReference type="InterPro" id="IPR013783">
    <property type="entry name" value="Ig-like_fold"/>
</dbReference>
<keyword evidence="1" id="KW-0472">Membrane</keyword>
<evidence type="ECO:0000313" key="2">
    <source>
        <dbReference type="EMBL" id="BAL88363.1"/>
    </source>
</evidence>
<dbReference type="eggNOG" id="ENOG503270W">
    <property type="taxonomic scope" value="Bacteria"/>
</dbReference>
<dbReference type="STRING" id="512565.AMIS_31430"/>
<feature type="transmembrane region" description="Helical" evidence="1">
    <location>
        <begin position="31"/>
        <end position="53"/>
    </location>
</feature>
<keyword evidence="1" id="KW-1133">Transmembrane helix</keyword>
<evidence type="ECO:0000256" key="1">
    <source>
        <dbReference type="SAM" id="Phobius"/>
    </source>
</evidence>
<dbReference type="EMBL" id="AP012319">
    <property type="protein sequence ID" value="BAL88363.1"/>
    <property type="molecule type" value="Genomic_DNA"/>
</dbReference>
<dbReference type="HOGENOM" id="CLU_1393724_0_0_11"/>
<proteinExistence type="predicted"/>
<dbReference type="KEGG" id="ams:AMIS_31430"/>
<gene>
    <name evidence="2" type="ordered locus">AMIS_31430</name>
</gene>
<protein>
    <submittedName>
        <fullName evidence="2">Uncharacterized protein</fullName>
    </submittedName>
</protein>
<organism evidence="2 3">
    <name type="scientific">Actinoplanes missouriensis (strain ATCC 14538 / DSM 43046 / CBS 188.64 / JCM 3121 / NBRC 102363 / NCIMB 12654 / NRRL B-3342 / UNCC 431)</name>
    <dbReference type="NCBI Taxonomy" id="512565"/>
    <lineage>
        <taxon>Bacteria</taxon>
        <taxon>Bacillati</taxon>
        <taxon>Actinomycetota</taxon>
        <taxon>Actinomycetes</taxon>
        <taxon>Micromonosporales</taxon>
        <taxon>Micromonosporaceae</taxon>
        <taxon>Actinoplanes</taxon>
    </lineage>
</organism>
<sequence>MAVDGYAAAVVIDLDQPPQRDSRRRLTGTRALALVVLGSFLAGVLVGGVTAYLRWYRPLASSAEEADRAASSTVSVLLFAEPGMVTADGARRRVRIEAQVTVVNAGPAPVNVMAVRAGQPGVTVRSAERERQIAPGAEMPVDVTVEFDCTADEPLNLAASITAETEDEQMRTVAPVALHGTPWIQSRQDGCARIG</sequence>
<dbReference type="Proteomes" id="UP000007882">
    <property type="component" value="Chromosome"/>
</dbReference>
<keyword evidence="1" id="KW-0812">Transmembrane</keyword>
<reference evidence="2 3" key="1">
    <citation type="submission" date="2012-02" db="EMBL/GenBank/DDBJ databases">
        <title>Complete genome sequence of Actinoplanes missouriensis 431 (= NBRC 102363).</title>
        <authorList>
            <person name="Ohnishi Y."/>
            <person name="Ishikawa J."/>
            <person name="Sekine M."/>
            <person name="Hosoyama A."/>
            <person name="Harada T."/>
            <person name="Narita H."/>
            <person name="Hata T."/>
            <person name="Konno Y."/>
            <person name="Tutikane K."/>
            <person name="Fujita N."/>
            <person name="Horinouchi S."/>
            <person name="Hayakawa M."/>
        </authorList>
    </citation>
    <scope>NUCLEOTIDE SEQUENCE [LARGE SCALE GENOMIC DNA]</scope>
    <source>
        <strain evidence="3">ATCC 14538 / DSM 43046 / CBS 188.64 / JCM 3121 / NBRC 102363 / NCIMB 12654 / NRRL B-3342 / UNCC 431</strain>
    </source>
</reference>
<name>I0H5S6_ACTM4</name>
<dbReference type="AlphaFoldDB" id="I0H5S6"/>
<keyword evidence="3" id="KW-1185">Reference proteome</keyword>